<reference evidence="2" key="1">
    <citation type="submission" date="2015-01" db="EMBL/GenBank/DDBJ databases">
        <authorList>
            <person name="Aslett A.Martin."/>
            <person name="De Silva Nishadi"/>
        </authorList>
    </citation>
    <scope>NUCLEOTIDE SEQUENCE [LARGE SCALE GENOMIC DNA]</scope>
    <source>
        <strain evidence="2">UMC4404</strain>
    </source>
</reference>
<evidence type="ECO:0000313" key="1">
    <source>
        <dbReference type="EMBL" id="CEO32947.1"/>
    </source>
</evidence>
<gene>
    <name evidence="1" type="ORF">UMC4404_09271</name>
</gene>
<protein>
    <submittedName>
        <fullName evidence="1">Uncharacterized protein</fullName>
    </submittedName>
</protein>
<dbReference type="Proteomes" id="UP000049685">
    <property type="component" value="Unassembled WGS sequence"/>
</dbReference>
<comment type="caution">
    <text evidence="1">The sequence shown here is derived from an EMBL/GenBank/DDBJ whole genome shotgun (WGS) entry which is preliminary data.</text>
</comment>
<evidence type="ECO:0000313" key="2">
    <source>
        <dbReference type="Proteomes" id="UP000049685"/>
    </source>
</evidence>
<dbReference type="AlphaFoldDB" id="A0A9P1KYY9"/>
<accession>A0A9P1KYY9</accession>
<name>A0A9P1KYY9_PARSO</name>
<organism evidence="1 2">
    <name type="scientific">Paraclostridium sordellii</name>
    <name type="common">Clostridium sordellii</name>
    <dbReference type="NCBI Taxonomy" id="1505"/>
    <lineage>
        <taxon>Bacteria</taxon>
        <taxon>Bacillati</taxon>
        <taxon>Bacillota</taxon>
        <taxon>Clostridia</taxon>
        <taxon>Peptostreptococcales</taxon>
        <taxon>Peptostreptococcaceae</taxon>
        <taxon>Paraclostridium</taxon>
    </lineage>
</organism>
<proteinExistence type="predicted"/>
<dbReference type="RefSeq" id="WP_057553741.1">
    <property type="nucleotide sequence ID" value="NZ_CDNM01000003.1"/>
</dbReference>
<sequence>MFKFLNNLIPVSRKRYNRYQEGLLIDIKRLEDKKFKLENTIKENNSVIRALDDLLNYKDAEIEILKRKVTWSSEMLEKRDIDNKQIV</sequence>
<dbReference type="EMBL" id="CDNY01000003">
    <property type="protein sequence ID" value="CEO32947.1"/>
    <property type="molecule type" value="Genomic_DNA"/>
</dbReference>